<accession>A0A401JD62</accession>
<keyword evidence="8" id="KW-1185">Reference proteome</keyword>
<evidence type="ECO:0000256" key="5">
    <source>
        <dbReference type="PROSITE-ProRule" id="PRU00335"/>
    </source>
</evidence>
<evidence type="ECO:0000313" key="8">
    <source>
        <dbReference type="Proteomes" id="UP000286806"/>
    </source>
</evidence>
<gene>
    <name evidence="7" type="ORF">SFMTTN_1349</name>
</gene>
<evidence type="ECO:0000259" key="6">
    <source>
        <dbReference type="PROSITE" id="PS50977"/>
    </source>
</evidence>
<dbReference type="PANTHER" id="PTHR47506">
    <property type="entry name" value="TRANSCRIPTIONAL REGULATORY PROTEIN"/>
    <property type="match status" value="1"/>
</dbReference>
<dbReference type="EMBL" id="BGOW01000013">
    <property type="protein sequence ID" value="GBL45539.1"/>
    <property type="molecule type" value="Genomic_DNA"/>
</dbReference>
<evidence type="ECO:0000256" key="4">
    <source>
        <dbReference type="ARBA" id="ARBA00023163"/>
    </source>
</evidence>
<keyword evidence="3 5" id="KW-0238">DNA-binding</keyword>
<feature type="domain" description="HTH tetR-type" evidence="6">
    <location>
        <begin position="7"/>
        <end position="67"/>
    </location>
</feature>
<dbReference type="PROSITE" id="PS50977">
    <property type="entry name" value="HTH_TETR_2"/>
    <property type="match status" value="1"/>
</dbReference>
<name>A0A401JD62_9PROT</name>
<dbReference type="InterPro" id="IPR011075">
    <property type="entry name" value="TetR_C"/>
</dbReference>
<comment type="caution">
    <text evidence="7">The sequence shown here is derived from an EMBL/GenBank/DDBJ whole genome shotgun (WGS) entry which is preliminary data.</text>
</comment>
<dbReference type="RefSeq" id="WP_124704359.1">
    <property type="nucleotide sequence ID" value="NZ_BGOW01000013.1"/>
</dbReference>
<dbReference type="InterPro" id="IPR036271">
    <property type="entry name" value="Tet_transcr_reg_TetR-rel_C_sf"/>
</dbReference>
<reference evidence="7 8" key="1">
    <citation type="journal article" date="2019" name="Front. Microbiol.">
        <title>Genomes of Neutrophilic Sulfur-Oxidizing Chemolithoautotrophs Representing 9 Proteobacterial Species From 8 Genera.</title>
        <authorList>
            <person name="Watanabe T."/>
            <person name="Kojima H."/>
            <person name="Umezawa K."/>
            <person name="Hori C."/>
            <person name="Takasuka T.E."/>
            <person name="Kato Y."/>
            <person name="Fukui M."/>
        </authorList>
    </citation>
    <scope>NUCLEOTIDE SEQUENCE [LARGE SCALE GENOMIC DNA]</scope>
    <source>
        <strain evidence="7 8">TTN</strain>
    </source>
</reference>
<evidence type="ECO:0000256" key="3">
    <source>
        <dbReference type="ARBA" id="ARBA00023125"/>
    </source>
</evidence>
<organism evidence="7 8">
    <name type="scientific">Sulfuriferula multivorans</name>
    <dbReference type="NCBI Taxonomy" id="1559896"/>
    <lineage>
        <taxon>Bacteria</taxon>
        <taxon>Pseudomonadati</taxon>
        <taxon>Pseudomonadota</taxon>
        <taxon>Betaproteobacteria</taxon>
        <taxon>Nitrosomonadales</taxon>
        <taxon>Sulfuricellaceae</taxon>
        <taxon>Sulfuriferula</taxon>
    </lineage>
</organism>
<dbReference type="SUPFAM" id="SSF46689">
    <property type="entry name" value="Homeodomain-like"/>
    <property type="match status" value="1"/>
</dbReference>
<dbReference type="InterPro" id="IPR009057">
    <property type="entry name" value="Homeodomain-like_sf"/>
</dbReference>
<dbReference type="Gene3D" id="1.10.357.10">
    <property type="entry name" value="Tetracycline Repressor, domain 2"/>
    <property type="match status" value="1"/>
</dbReference>
<evidence type="ECO:0000256" key="1">
    <source>
        <dbReference type="ARBA" id="ARBA00022491"/>
    </source>
</evidence>
<dbReference type="PANTHER" id="PTHR47506:SF1">
    <property type="entry name" value="HTH-TYPE TRANSCRIPTIONAL REGULATOR YJDC"/>
    <property type="match status" value="1"/>
</dbReference>
<dbReference type="PROSITE" id="PS01081">
    <property type="entry name" value="HTH_TETR_1"/>
    <property type="match status" value="1"/>
</dbReference>
<dbReference type="SUPFAM" id="SSF48498">
    <property type="entry name" value="Tetracyclin repressor-like, C-terminal domain"/>
    <property type="match status" value="1"/>
</dbReference>
<evidence type="ECO:0000313" key="7">
    <source>
        <dbReference type="EMBL" id="GBL45539.1"/>
    </source>
</evidence>
<keyword evidence="4" id="KW-0804">Transcription</keyword>
<proteinExistence type="predicted"/>
<dbReference type="GO" id="GO:0003677">
    <property type="term" value="F:DNA binding"/>
    <property type="evidence" value="ECO:0007669"/>
    <property type="project" value="UniProtKB-UniRule"/>
</dbReference>
<sequence length="209" mass="23717">MDTKQSDLTRDKILHAAFDEMHRNGFQAASIANILGDTGLTKGALYHYFPAKHTLGLAVIDEVIREGLEEMVFRPLREAEQPVTELLNIMQRKAEYANDDTIRLGCPLNNLMQEMSPLDEAFKARLTLILKAWQKAIRNALETGQRQRQIRADVDCEAAALFIVSAWEGCWGVAKNMQSVKTFRLCITQLQDYVLSLGPRSRPRNKQTQ</sequence>
<keyword evidence="2" id="KW-0805">Transcription regulation</keyword>
<feature type="DNA-binding region" description="H-T-H motif" evidence="5">
    <location>
        <begin position="30"/>
        <end position="49"/>
    </location>
</feature>
<dbReference type="Proteomes" id="UP000286806">
    <property type="component" value="Unassembled WGS sequence"/>
</dbReference>
<evidence type="ECO:0000256" key="2">
    <source>
        <dbReference type="ARBA" id="ARBA00023015"/>
    </source>
</evidence>
<dbReference type="InterPro" id="IPR023772">
    <property type="entry name" value="DNA-bd_HTH_TetR-type_CS"/>
</dbReference>
<dbReference type="Pfam" id="PF00440">
    <property type="entry name" value="TetR_N"/>
    <property type="match status" value="1"/>
</dbReference>
<dbReference type="InterPro" id="IPR001647">
    <property type="entry name" value="HTH_TetR"/>
</dbReference>
<protein>
    <submittedName>
        <fullName evidence="7">Transcriptional regulator, TetR family</fullName>
    </submittedName>
</protein>
<keyword evidence="1" id="KW-0678">Repressor</keyword>
<dbReference type="AlphaFoldDB" id="A0A401JD62"/>
<dbReference type="Pfam" id="PF16925">
    <property type="entry name" value="TetR_C_13"/>
    <property type="match status" value="1"/>
</dbReference>
<dbReference type="OrthoDB" id="5293507at2"/>